<comment type="similarity">
    <text evidence="3 11 13">Belongs to the peptidase S33 family.</text>
</comment>
<evidence type="ECO:0000256" key="12">
    <source>
        <dbReference type="PIRSR" id="PIRSR006431-1"/>
    </source>
</evidence>
<dbReference type="InterPro" id="IPR000073">
    <property type="entry name" value="AB_hydrolase_1"/>
</dbReference>
<evidence type="ECO:0000256" key="7">
    <source>
        <dbReference type="ARBA" id="ARBA00022490"/>
    </source>
</evidence>
<evidence type="ECO:0000256" key="11">
    <source>
        <dbReference type="PIRNR" id="PIRNR006431"/>
    </source>
</evidence>
<dbReference type="GO" id="GO:0004177">
    <property type="term" value="F:aminopeptidase activity"/>
    <property type="evidence" value="ECO:0007669"/>
    <property type="project" value="UniProtKB-UniRule"/>
</dbReference>
<keyword evidence="8 11" id="KW-0645">Protease</keyword>
<feature type="domain" description="AB hydrolase-1" evidence="14">
    <location>
        <begin position="54"/>
        <end position="313"/>
    </location>
</feature>
<dbReference type="Proteomes" id="UP000249739">
    <property type="component" value="Unassembled WGS sequence"/>
</dbReference>
<dbReference type="GO" id="GO:0005737">
    <property type="term" value="C:cytoplasm"/>
    <property type="evidence" value="ECO:0007669"/>
    <property type="project" value="UniProtKB-SubCell"/>
</dbReference>
<evidence type="ECO:0000256" key="13">
    <source>
        <dbReference type="RuleBase" id="RU003421"/>
    </source>
</evidence>
<evidence type="ECO:0000256" key="3">
    <source>
        <dbReference type="ARBA" id="ARBA00010088"/>
    </source>
</evidence>
<dbReference type="InterPro" id="IPR005944">
    <property type="entry name" value="Pro_iminopeptidase"/>
</dbReference>
<dbReference type="Pfam" id="PF00561">
    <property type="entry name" value="Abhydrolase_1"/>
    <property type="match status" value="1"/>
</dbReference>
<dbReference type="PANTHER" id="PTHR43722:SF1">
    <property type="entry name" value="PROLINE IMINOPEPTIDASE"/>
    <property type="match status" value="1"/>
</dbReference>
<dbReference type="InterPro" id="IPR029058">
    <property type="entry name" value="AB_hydrolase_fold"/>
</dbReference>
<reference evidence="15 16" key="1">
    <citation type="submission" date="2017-08" db="EMBL/GenBank/DDBJ databases">
        <title>Infants hospitalized years apart are colonized by the same room-sourced microbial strains.</title>
        <authorList>
            <person name="Brooks B."/>
            <person name="Olm M.R."/>
            <person name="Firek B.A."/>
            <person name="Baker R."/>
            <person name="Thomas B.C."/>
            <person name="Morowitz M.J."/>
            <person name="Banfield J.F."/>
        </authorList>
    </citation>
    <scope>NUCLEOTIDE SEQUENCE [LARGE SCALE GENOMIC DNA]</scope>
    <source>
        <strain evidence="15">S2_006_000_R2_64</strain>
    </source>
</reference>
<comment type="caution">
    <text evidence="15">The sequence shown here is derived from an EMBL/GenBank/DDBJ whole genome shotgun (WGS) entry which is preliminary data.</text>
</comment>
<dbReference type="EMBL" id="QFOT01000006">
    <property type="protein sequence ID" value="PZP57164.1"/>
    <property type="molecule type" value="Genomic_DNA"/>
</dbReference>
<evidence type="ECO:0000256" key="6">
    <source>
        <dbReference type="ARBA" id="ARBA00022438"/>
    </source>
</evidence>
<dbReference type="PANTHER" id="PTHR43722">
    <property type="entry name" value="PROLINE IMINOPEPTIDASE"/>
    <property type="match status" value="1"/>
</dbReference>
<evidence type="ECO:0000256" key="5">
    <source>
        <dbReference type="ARBA" id="ARBA00021843"/>
    </source>
</evidence>
<keyword evidence="9 11" id="KW-0378">Hydrolase</keyword>
<dbReference type="PRINTS" id="PR00111">
    <property type="entry name" value="ABHYDROLASE"/>
</dbReference>
<dbReference type="InterPro" id="IPR002410">
    <property type="entry name" value="Peptidase_S33"/>
</dbReference>
<dbReference type="Gene3D" id="3.40.50.1820">
    <property type="entry name" value="alpha/beta hydrolase"/>
    <property type="match status" value="1"/>
</dbReference>
<evidence type="ECO:0000256" key="4">
    <source>
        <dbReference type="ARBA" id="ARBA00012568"/>
    </source>
</evidence>
<organism evidence="15 16">
    <name type="scientific">Micavibrio aeruginosavorus</name>
    <dbReference type="NCBI Taxonomy" id="349221"/>
    <lineage>
        <taxon>Bacteria</taxon>
        <taxon>Pseudomonadati</taxon>
        <taxon>Bdellovibrionota</taxon>
        <taxon>Bdellovibrionia</taxon>
        <taxon>Bdellovibrionales</taxon>
        <taxon>Pseudobdellovibrionaceae</taxon>
        <taxon>Micavibrio</taxon>
    </lineage>
</organism>
<accession>A0A2W5FRU9</accession>
<evidence type="ECO:0000256" key="1">
    <source>
        <dbReference type="ARBA" id="ARBA00001585"/>
    </source>
</evidence>
<feature type="active site" description="Proton donor" evidence="12">
    <location>
        <position position="310"/>
    </location>
</feature>
<comment type="subcellular location">
    <subcellularLocation>
        <location evidence="2 11">Cytoplasm</location>
    </subcellularLocation>
</comment>
<comment type="catalytic activity">
    <reaction evidence="1 11 13">
        <text>Release of N-terminal proline from a peptide.</text>
        <dbReference type="EC" id="3.4.11.5"/>
    </reaction>
</comment>
<evidence type="ECO:0000313" key="16">
    <source>
        <dbReference type="Proteomes" id="UP000249739"/>
    </source>
</evidence>
<proteinExistence type="inferred from homology"/>
<dbReference type="NCBIfam" id="TIGR01249">
    <property type="entry name" value="pro_imino_pep_1"/>
    <property type="match status" value="1"/>
</dbReference>
<dbReference type="GO" id="GO:0006508">
    <property type="term" value="P:proteolysis"/>
    <property type="evidence" value="ECO:0007669"/>
    <property type="project" value="UniProtKB-KW"/>
</dbReference>
<evidence type="ECO:0000256" key="8">
    <source>
        <dbReference type="ARBA" id="ARBA00022670"/>
    </source>
</evidence>
<dbReference type="SUPFAM" id="SSF53474">
    <property type="entry name" value="alpha/beta-Hydrolases"/>
    <property type="match status" value="1"/>
</dbReference>
<dbReference type="PRINTS" id="PR00793">
    <property type="entry name" value="PROAMNOPTASE"/>
</dbReference>
<evidence type="ECO:0000256" key="2">
    <source>
        <dbReference type="ARBA" id="ARBA00004496"/>
    </source>
</evidence>
<gene>
    <name evidence="15" type="primary">pip</name>
    <name evidence="15" type="ORF">DI586_01270</name>
</gene>
<keyword evidence="6 11" id="KW-0031">Aminopeptidase</keyword>
<feature type="active site" evidence="12">
    <location>
        <position position="282"/>
    </location>
</feature>
<dbReference type="AlphaFoldDB" id="A0A2W5FRU9"/>
<dbReference type="PIRSF" id="PIRSF006431">
    <property type="entry name" value="Pept_S33"/>
    <property type="match status" value="1"/>
</dbReference>
<sequence>MPHIQTHRDYASALHPRPLRELYPPITPYSQGFMAVDIQHTIYWEQSGNPEGIPVLVLHGGPGAGATSTHRRFFDPEVYRIIIFDQRGAGRSHMLGNLDNNTTAYLIADMEALRKQLNIERWHLFGGSWGSTLALAYAIEHPKRCISMILRSIFLMEESEVQWFMYGMRTIFPEAWEDFANFIPENERSDLLEAYYKRLNSEDVKISIEAALSWNAYESACASFFPASQTINTDEQRYYALAMAKIEAHYFSTQQMTGDNALLGKIDRIRSIPATIVHARYDIVCPIDSAHRLHLAWPEADYVIVPDSGHSFLDPTMRSRLIEATETAKNLV</sequence>
<evidence type="ECO:0000256" key="9">
    <source>
        <dbReference type="ARBA" id="ARBA00022801"/>
    </source>
</evidence>
<evidence type="ECO:0000256" key="10">
    <source>
        <dbReference type="ARBA" id="ARBA00029605"/>
    </source>
</evidence>
<name>A0A2W5FRU9_9BACT</name>
<evidence type="ECO:0000259" key="14">
    <source>
        <dbReference type="Pfam" id="PF00561"/>
    </source>
</evidence>
<evidence type="ECO:0000313" key="15">
    <source>
        <dbReference type="EMBL" id="PZP57164.1"/>
    </source>
</evidence>
<dbReference type="EC" id="3.4.11.5" evidence="4 11"/>
<keyword evidence="7 11" id="KW-0963">Cytoplasm</keyword>
<feature type="active site" description="Nucleophile" evidence="12">
    <location>
        <position position="128"/>
    </location>
</feature>
<protein>
    <recommendedName>
        <fullName evidence="5 11">Proline iminopeptidase</fullName>
        <shortName evidence="11">PIP</shortName>
        <ecNumber evidence="4 11">3.4.11.5</ecNumber>
    </recommendedName>
    <alternativeName>
        <fullName evidence="10 11">Prolyl aminopeptidase</fullName>
    </alternativeName>
</protein>